<evidence type="ECO:0000313" key="1">
    <source>
        <dbReference type="EMBL" id="PZD94746.1"/>
    </source>
</evidence>
<dbReference type="AlphaFoldDB" id="A0A2W1L658"/>
<dbReference type="SUPFAM" id="SSF53448">
    <property type="entry name" value="Nucleotide-diphospho-sugar transferases"/>
    <property type="match status" value="1"/>
</dbReference>
<sequence>MIDKPANEGISGALNTGFNFLMGVKEVHYLTWGSSDNVLYKDFFRKLRQALVHAAPSAGLAYSSFHHIDEHGNVIHSHAQQVEFRRWQRTRTVSDLMDSSFIGTSFMYKKRYARLLEGGYYLDPVQTYDYWLRLTEKCGITYIPEELMAYRFQSPTSLSRKIHLDKQKHRWWRSQYNLARHRARLRRKIPYETAILYPVYDNGPRTIEQIEQLLDQRYHSYLLYLVDKTHQVSGKLSELGICDPRIRIIPKSGPNETLLNDIGSRPGARRLILTNAHNLTSPDALARLLAAKG</sequence>
<dbReference type="OrthoDB" id="9785185at2"/>
<dbReference type="Proteomes" id="UP000249522">
    <property type="component" value="Unassembled WGS sequence"/>
</dbReference>
<dbReference type="InterPro" id="IPR029044">
    <property type="entry name" value="Nucleotide-diphossugar_trans"/>
</dbReference>
<gene>
    <name evidence="1" type="ORF">DNH61_17510</name>
</gene>
<dbReference type="Gene3D" id="3.90.550.10">
    <property type="entry name" value="Spore Coat Polysaccharide Biosynthesis Protein SpsA, Chain A"/>
    <property type="match status" value="1"/>
</dbReference>
<evidence type="ECO:0000313" key="2">
    <source>
        <dbReference type="Proteomes" id="UP000249522"/>
    </source>
</evidence>
<dbReference type="EMBL" id="QKRB01000051">
    <property type="protein sequence ID" value="PZD94746.1"/>
    <property type="molecule type" value="Genomic_DNA"/>
</dbReference>
<proteinExistence type="predicted"/>
<evidence type="ECO:0008006" key="3">
    <source>
        <dbReference type="Google" id="ProtNLM"/>
    </source>
</evidence>
<protein>
    <recommendedName>
        <fullName evidence="3">Glycosyltransferase 2-like domain-containing protein</fullName>
    </recommendedName>
</protein>
<comment type="caution">
    <text evidence="1">The sequence shown here is derived from an EMBL/GenBank/DDBJ whole genome shotgun (WGS) entry which is preliminary data.</text>
</comment>
<keyword evidence="2" id="KW-1185">Reference proteome</keyword>
<name>A0A2W1L658_9BACL</name>
<organism evidence="1 2">
    <name type="scientific">Paenibacillus sambharensis</name>
    <dbReference type="NCBI Taxonomy" id="1803190"/>
    <lineage>
        <taxon>Bacteria</taxon>
        <taxon>Bacillati</taxon>
        <taxon>Bacillota</taxon>
        <taxon>Bacilli</taxon>
        <taxon>Bacillales</taxon>
        <taxon>Paenibacillaceae</taxon>
        <taxon>Paenibacillus</taxon>
    </lineage>
</organism>
<reference evidence="1 2" key="1">
    <citation type="submission" date="2018-06" db="EMBL/GenBank/DDBJ databases">
        <title>Paenibacillus imtechensis sp. nov.</title>
        <authorList>
            <person name="Pinnaka A.K."/>
            <person name="Singh H."/>
            <person name="Kaur M."/>
        </authorList>
    </citation>
    <scope>NUCLEOTIDE SEQUENCE [LARGE SCALE GENOMIC DNA]</scope>
    <source>
        <strain evidence="1 2">SMB1</strain>
    </source>
</reference>
<accession>A0A2W1L658</accession>